<name>X8BDH2_MYCXE</name>
<dbReference type="AlphaFoldDB" id="X8BDH2"/>
<accession>X8BDH2</accession>
<reference evidence="2" key="1">
    <citation type="submission" date="2014-01" db="EMBL/GenBank/DDBJ databases">
        <authorList>
            <person name="Brown-Elliot B."/>
            <person name="Wallace R."/>
            <person name="Lenaerts A."/>
            <person name="Ordway D."/>
            <person name="DeGroote M.A."/>
            <person name="Parker T."/>
            <person name="Sizemore C."/>
            <person name="Tallon L.J."/>
            <person name="Sadzewicz L.K."/>
            <person name="Sengamalay N."/>
            <person name="Fraser C.M."/>
            <person name="Hine E."/>
            <person name="Shefchek K.A."/>
            <person name="Das S.P."/>
            <person name="Tettelin H."/>
        </authorList>
    </citation>
    <scope>NUCLEOTIDE SEQUENCE [LARGE SCALE GENOMIC DNA]</scope>
    <source>
        <strain evidence="2">4042</strain>
    </source>
</reference>
<evidence type="ECO:0000313" key="2">
    <source>
        <dbReference type="EMBL" id="EUA41531.1"/>
    </source>
</evidence>
<gene>
    <name evidence="2" type="ORF">I553_3772</name>
</gene>
<comment type="caution">
    <text evidence="2">The sequence shown here is derived from an EMBL/GenBank/DDBJ whole genome shotgun (WGS) entry which is preliminary data.</text>
</comment>
<evidence type="ECO:0000256" key="1">
    <source>
        <dbReference type="SAM" id="MobiDB-lite"/>
    </source>
</evidence>
<feature type="compositionally biased region" description="Low complexity" evidence="1">
    <location>
        <begin position="37"/>
        <end position="49"/>
    </location>
</feature>
<feature type="region of interest" description="Disordered" evidence="1">
    <location>
        <begin position="37"/>
        <end position="64"/>
    </location>
</feature>
<sequence>MVAAVPLLASMRADPRIAERLEHGGCGGAAIRLGGAARRVRPAAQPPAQSESGQRERFPDRPGA</sequence>
<dbReference type="EMBL" id="JAOB01000043">
    <property type="protein sequence ID" value="EUA41531.1"/>
    <property type="molecule type" value="Genomic_DNA"/>
</dbReference>
<protein>
    <submittedName>
        <fullName evidence="2">Uncharacterized protein</fullName>
    </submittedName>
</protein>
<proteinExistence type="predicted"/>
<feature type="compositionally biased region" description="Basic and acidic residues" evidence="1">
    <location>
        <begin position="53"/>
        <end position="64"/>
    </location>
</feature>
<organism evidence="2">
    <name type="scientific">Mycobacterium xenopi 4042</name>
    <dbReference type="NCBI Taxonomy" id="1299334"/>
    <lineage>
        <taxon>Bacteria</taxon>
        <taxon>Bacillati</taxon>
        <taxon>Actinomycetota</taxon>
        <taxon>Actinomycetes</taxon>
        <taxon>Mycobacteriales</taxon>
        <taxon>Mycobacteriaceae</taxon>
        <taxon>Mycobacterium</taxon>
    </lineage>
</organism>